<reference evidence="2 3" key="1">
    <citation type="submission" date="2024-01" db="EMBL/GenBank/DDBJ databases">
        <title>The genomes of 5 underutilized Papilionoideae crops provide insights into root nodulation and disease resistance.</title>
        <authorList>
            <person name="Yuan L."/>
        </authorList>
    </citation>
    <scope>NUCLEOTIDE SEQUENCE [LARGE SCALE GENOMIC DNA]</scope>
    <source>
        <strain evidence="2">LY-2023</strain>
        <tissue evidence="2">Leaf</tissue>
    </source>
</reference>
<protein>
    <submittedName>
        <fullName evidence="2">Uncharacterized protein</fullName>
    </submittedName>
</protein>
<keyword evidence="3" id="KW-1185">Reference proteome</keyword>
<proteinExistence type="predicted"/>
<gene>
    <name evidence="2" type="ORF">RJT34_13922</name>
</gene>
<evidence type="ECO:0000313" key="3">
    <source>
        <dbReference type="Proteomes" id="UP001359559"/>
    </source>
</evidence>
<feature type="region of interest" description="Disordered" evidence="1">
    <location>
        <begin position="1"/>
        <end position="68"/>
    </location>
</feature>
<dbReference type="EMBL" id="JAYKXN010000003">
    <property type="protein sequence ID" value="KAK7303023.1"/>
    <property type="molecule type" value="Genomic_DNA"/>
</dbReference>
<accession>A0AAN9JPU5</accession>
<evidence type="ECO:0000313" key="2">
    <source>
        <dbReference type="EMBL" id="KAK7303023.1"/>
    </source>
</evidence>
<comment type="caution">
    <text evidence="2">The sequence shown here is derived from an EMBL/GenBank/DDBJ whole genome shotgun (WGS) entry which is preliminary data.</text>
</comment>
<evidence type="ECO:0000256" key="1">
    <source>
        <dbReference type="SAM" id="MobiDB-lite"/>
    </source>
</evidence>
<name>A0AAN9JPU5_CLITE</name>
<dbReference type="Proteomes" id="UP001359559">
    <property type="component" value="Unassembled WGS sequence"/>
</dbReference>
<dbReference type="AlphaFoldDB" id="A0AAN9JPU5"/>
<organism evidence="2 3">
    <name type="scientific">Clitoria ternatea</name>
    <name type="common">Butterfly pea</name>
    <dbReference type="NCBI Taxonomy" id="43366"/>
    <lineage>
        <taxon>Eukaryota</taxon>
        <taxon>Viridiplantae</taxon>
        <taxon>Streptophyta</taxon>
        <taxon>Embryophyta</taxon>
        <taxon>Tracheophyta</taxon>
        <taxon>Spermatophyta</taxon>
        <taxon>Magnoliopsida</taxon>
        <taxon>eudicotyledons</taxon>
        <taxon>Gunneridae</taxon>
        <taxon>Pentapetalae</taxon>
        <taxon>rosids</taxon>
        <taxon>fabids</taxon>
        <taxon>Fabales</taxon>
        <taxon>Fabaceae</taxon>
        <taxon>Papilionoideae</taxon>
        <taxon>50 kb inversion clade</taxon>
        <taxon>NPAAA clade</taxon>
        <taxon>indigoferoid/millettioid clade</taxon>
        <taxon>Phaseoleae</taxon>
        <taxon>Clitoria</taxon>
    </lineage>
</organism>
<sequence length="68" mass="7581">MGMEDHPRMKKNKLVTNRSLLTPHRQIATSDRPAGRRLGLSAQRHREREMASSANHPSPDVGSSPRPA</sequence>